<evidence type="ECO:0000313" key="2">
    <source>
        <dbReference type="EMBL" id="RHK50455.1"/>
    </source>
</evidence>
<protein>
    <recommendedName>
        <fullName evidence="1">BT4734-like N-terminal domain-containing protein</fullName>
    </recommendedName>
</protein>
<dbReference type="AlphaFoldDB" id="A0A415GM58"/>
<sequence length="192" mass="22240">MNFSIYPNIWTTASNTTVSFEQLRELIASNEMKSKIDALRSTSDEKQRLHIKSSLPNITVNGVFPYRCDDGIAVYNQVTALDFDHIPTSEMLQVREMLIRNPLTHYLFTSPSGNGYKVLVKHDNVRIEFHWNLYAHLLQIFGNIPYTDKGVHDLSRATFLSYDGESYFNPLSECFHFEYAPNITRQIKIKKL</sequence>
<organism evidence="2 3">
    <name type="scientific">Leyella stercorea</name>
    <dbReference type="NCBI Taxonomy" id="363265"/>
    <lineage>
        <taxon>Bacteria</taxon>
        <taxon>Pseudomonadati</taxon>
        <taxon>Bacteroidota</taxon>
        <taxon>Bacteroidia</taxon>
        <taxon>Bacteroidales</taxon>
        <taxon>Prevotellaceae</taxon>
        <taxon>Leyella</taxon>
    </lineage>
</organism>
<name>A0A415GM58_9BACT</name>
<dbReference type="Pfam" id="PF08800">
    <property type="entry name" value="BT4734-like_N"/>
    <property type="match status" value="1"/>
</dbReference>
<evidence type="ECO:0000259" key="1">
    <source>
        <dbReference type="Pfam" id="PF08800"/>
    </source>
</evidence>
<keyword evidence="3" id="KW-1185">Reference proteome</keyword>
<reference evidence="2 3" key="1">
    <citation type="submission" date="2018-08" db="EMBL/GenBank/DDBJ databases">
        <title>A genome reference for cultivated species of the human gut microbiota.</title>
        <authorList>
            <person name="Zou Y."/>
            <person name="Xue W."/>
            <person name="Luo G."/>
        </authorList>
    </citation>
    <scope>NUCLEOTIDE SEQUENCE [LARGE SCALE GENOMIC DNA]</scope>
    <source>
        <strain evidence="2 3">AF42-9</strain>
    </source>
</reference>
<dbReference type="EMBL" id="QRNO01000031">
    <property type="protein sequence ID" value="RHK50455.1"/>
    <property type="molecule type" value="Genomic_DNA"/>
</dbReference>
<evidence type="ECO:0000313" key="3">
    <source>
        <dbReference type="Proteomes" id="UP000286598"/>
    </source>
</evidence>
<gene>
    <name evidence="2" type="ORF">DW060_07375</name>
</gene>
<dbReference type="OrthoDB" id="2781056at2"/>
<dbReference type="InterPro" id="IPR014907">
    <property type="entry name" value="BT4734-like_N"/>
</dbReference>
<proteinExistence type="predicted"/>
<accession>A0A415GM58</accession>
<dbReference type="Proteomes" id="UP000286598">
    <property type="component" value="Unassembled WGS sequence"/>
</dbReference>
<comment type="caution">
    <text evidence="2">The sequence shown here is derived from an EMBL/GenBank/DDBJ whole genome shotgun (WGS) entry which is preliminary data.</text>
</comment>
<feature type="domain" description="BT4734-like N-terminal" evidence="1">
    <location>
        <begin position="51"/>
        <end position="168"/>
    </location>
</feature>